<dbReference type="InterPro" id="IPR012818">
    <property type="entry name" value="CbiE"/>
</dbReference>
<keyword evidence="2" id="KW-0169">Cobalamin biosynthesis</keyword>
<dbReference type="Pfam" id="PF00590">
    <property type="entry name" value="TP_methylase"/>
    <property type="match status" value="1"/>
</dbReference>
<comment type="caution">
    <text evidence="7">The sequence shown here is derived from an EMBL/GenBank/DDBJ whole genome shotgun (WGS) entry which is preliminary data.</text>
</comment>
<keyword evidence="3" id="KW-0489">Methyltransferase</keyword>
<dbReference type="InterPro" id="IPR050714">
    <property type="entry name" value="Cobalamin_biosynth_MTase"/>
</dbReference>
<dbReference type="SUPFAM" id="SSF53335">
    <property type="entry name" value="S-adenosyl-L-methionine-dependent methyltransferases"/>
    <property type="match status" value="1"/>
</dbReference>
<feature type="domain" description="Tetrapyrrole methylase" evidence="6">
    <location>
        <begin position="274"/>
        <end position="469"/>
    </location>
</feature>
<dbReference type="InterPro" id="IPR029063">
    <property type="entry name" value="SAM-dependent_MTases_sf"/>
</dbReference>
<sequence length="687" mass="74745">MKKVLIFSGTTEGRKLAMALSGAKIEAVVCVATEYGKEVMPELCGITVRQGRMNTEEMCGLMESGAFLAVVDATHPFATEVSKNIKGSARESGLPYFRLKRETKGAAVPALDGGERELWFSDSHACAKALQEEIKNGGTGNVLLTTGSKELSVYCVDPELKKRLYVRVLPGMESLALCKKEELEGRQILALQGPFSEEMNLAFIHAYDIRYLVTKESGITGGFQEKAEAAAHAGITLCVIGNPEKEPGMTFLAVCRKLEELTGVSIPVKNRMDIVLAGAGMGEMGTRTVETQDAMEKADYLFGAKRLLAGLHAKKETLPYYLAEDIIPVLSDALDQAAGETVRAVILFSGDSGFYSGCEKLYQKLTAWKKERTEEISIRIQPGISSVSCFAAACGMNWQDAKILSIHGKGGRDVWEAEVAEAVRCHEKTILLVSGAKDIRQIGAVLKEAGLSDCTVKVGYQLSYPEQKIDTLTPEACEQVTEEGLYICAVQNASCADRYLAPEKADDMFIRGKVPMTKEEVREVAICKLHLTENSVVYDIGSGTGSIAVEAAARSAKLRVFAVEQKEEAVALIEQNRAKFHLKNITVVHGKAPDALKELPVPTHAFIGGSSGNLREIINVLREKNPHIRIVITAISLETVSEITALLKETEVTQSEVVALQVSRAKVVGNYHLMQAENPVYLCTMQM</sequence>
<evidence type="ECO:0000256" key="1">
    <source>
        <dbReference type="ARBA" id="ARBA00004953"/>
    </source>
</evidence>
<comment type="pathway">
    <text evidence="1">Cofactor biosynthesis; adenosylcobalamin biosynthesis.</text>
</comment>
<dbReference type="PANTHER" id="PTHR43182:SF1">
    <property type="entry name" value="COBALT-PRECORRIN-7 C(5)-METHYLTRANSFERASE"/>
    <property type="match status" value="1"/>
</dbReference>
<dbReference type="Gene3D" id="3.40.50.150">
    <property type="entry name" value="Vaccinia Virus protein VP39"/>
    <property type="match status" value="1"/>
</dbReference>
<evidence type="ECO:0000259" key="6">
    <source>
        <dbReference type="Pfam" id="PF00590"/>
    </source>
</evidence>
<dbReference type="NCBIfam" id="TIGR00715">
    <property type="entry name" value="precor6x_red"/>
    <property type="match status" value="1"/>
</dbReference>
<dbReference type="NCBIfam" id="TIGR02469">
    <property type="entry name" value="CbiT"/>
    <property type="match status" value="1"/>
</dbReference>
<proteinExistence type="predicted"/>
<name>A0ABR7IB86_9FIRM</name>
<dbReference type="EC" id="1.3.1.54" evidence="7"/>
<dbReference type="SUPFAM" id="SSF53790">
    <property type="entry name" value="Tetrapyrrole methylase"/>
    <property type="match status" value="1"/>
</dbReference>
<dbReference type="CDD" id="cd02440">
    <property type="entry name" value="AdoMet_MTases"/>
    <property type="match status" value="1"/>
</dbReference>
<keyword evidence="8" id="KW-1185">Reference proteome</keyword>
<evidence type="ECO:0000256" key="2">
    <source>
        <dbReference type="ARBA" id="ARBA00022573"/>
    </source>
</evidence>
<evidence type="ECO:0000313" key="8">
    <source>
        <dbReference type="Proteomes" id="UP000621540"/>
    </source>
</evidence>
<gene>
    <name evidence="7" type="primary">cobK</name>
    <name evidence="7" type="ORF">H8Z76_09200</name>
</gene>
<accession>A0ABR7IB86</accession>
<dbReference type="InterPro" id="IPR035996">
    <property type="entry name" value="4pyrrol_Methylase_sf"/>
</dbReference>
<dbReference type="Proteomes" id="UP000621540">
    <property type="component" value="Unassembled WGS sequence"/>
</dbReference>
<dbReference type="InterPro" id="IPR014008">
    <property type="entry name" value="Cbl_synth_MTase_CbiT"/>
</dbReference>
<keyword evidence="7" id="KW-0560">Oxidoreductase</keyword>
<reference evidence="7 8" key="1">
    <citation type="submission" date="2020-08" db="EMBL/GenBank/DDBJ databases">
        <title>Genome public.</title>
        <authorList>
            <person name="Liu C."/>
            <person name="Sun Q."/>
        </authorList>
    </citation>
    <scope>NUCLEOTIDE SEQUENCE [LARGE SCALE GENOMIC DNA]</scope>
    <source>
        <strain evidence="7 8">BX0805</strain>
    </source>
</reference>
<keyword evidence="5" id="KW-0949">S-adenosyl-L-methionine</keyword>
<dbReference type="CDD" id="cd11644">
    <property type="entry name" value="Precorrin-6Y-MT"/>
    <property type="match status" value="1"/>
</dbReference>
<dbReference type="Pfam" id="PF03602">
    <property type="entry name" value="Cons_hypoth95"/>
    <property type="match status" value="1"/>
</dbReference>
<protein>
    <submittedName>
        <fullName evidence="7">Precorrin-6A reductase</fullName>
        <ecNumber evidence="7">1.3.1.54</ecNumber>
    </submittedName>
</protein>
<dbReference type="Gene3D" id="3.40.1010.10">
    <property type="entry name" value="Cobalt-precorrin-4 Transmethylase, Domain 1"/>
    <property type="match status" value="1"/>
</dbReference>
<evidence type="ECO:0000313" key="7">
    <source>
        <dbReference type="EMBL" id="MBC5754182.1"/>
    </source>
</evidence>
<dbReference type="InterPro" id="IPR003723">
    <property type="entry name" value="Precorrin-6x_reduct"/>
</dbReference>
<dbReference type="GO" id="GO:0016994">
    <property type="term" value="F:precorrin-6A reductase activity"/>
    <property type="evidence" value="ECO:0007669"/>
    <property type="project" value="UniProtKB-EC"/>
</dbReference>
<dbReference type="EMBL" id="JACOQH010000006">
    <property type="protein sequence ID" value="MBC5754182.1"/>
    <property type="molecule type" value="Genomic_DNA"/>
</dbReference>
<dbReference type="InterPro" id="IPR014777">
    <property type="entry name" value="4pyrrole_Mease_sub1"/>
</dbReference>
<dbReference type="PANTHER" id="PTHR43182">
    <property type="entry name" value="COBALT-PRECORRIN-6B C(15)-METHYLTRANSFERASE (DECARBOXYLATING)"/>
    <property type="match status" value="1"/>
</dbReference>
<dbReference type="InterPro" id="IPR000878">
    <property type="entry name" value="4pyrrol_Mease"/>
</dbReference>
<keyword evidence="4" id="KW-0808">Transferase</keyword>
<evidence type="ECO:0000256" key="4">
    <source>
        <dbReference type="ARBA" id="ARBA00022679"/>
    </source>
</evidence>
<dbReference type="PROSITE" id="PS51014">
    <property type="entry name" value="COBK_CBIJ"/>
    <property type="match status" value="1"/>
</dbReference>
<dbReference type="Pfam" id="PF02571">
    <property type="entry name" value="CbiJ"/>
    <property type="match status" value="1"/>
</dbReference>
<dbReference type="RefSeq" id="WP_186982301.1">
    <property type="nucleotide sequence ID" value="NZ_JACOQH010000006.1"/>
</dbReference>
<evidence type="ECO:0000256" key="3">
    <source>
        <dbReference type="ARBA" id="ARBA00022603"/>
    </source>
</evidence>
<evidence type="ECO:0000256" key="5">
    <source>
        <dbReference type="ARBA" id="ARBA00022691"/>
    </source>
</evidence>
<organism evidence="7 8">
    <name type="scientific">Roseburia yibonii</name>
    <dbReference type="NCBI Taxonomy" id="2763063"/>
    <lineage>
        <taxon>Bacteria</taxon>
        <taxon>Bacillati</taxon>
        <taxon>Bacillota</taxon>
        <taxon>Clostridia</taxon>
        <taxon>Lachnospirales</taxon>
        <taxon>Lachnospiraceae</taxon>
        <taxon>Roseburia</taxon>
    </lineage>
</organism>